<organism evidence="1 2">
    <name type="scientific">Palleronia pontilimi</name>
    <dbReference type="NCBI Taxonomy" id="1964209"/>
    <lineage>
        <taxon>Bacteria</taxon>
        <taxon>Pseudomonadati</taxon>
        <taxon>Pseudomonadota</taxon>
        <taxon>Alphaproteobacteria</taxon>
        <taxon>Rhodobacterales</taxon>
        <taxon>Roseobacteraceae</taxon>
        <taxon>Palleronia</taxon>
    </lineage>
</organism>
<dbReference type="RefSeq" id="WP_198916476.1">
    <property type="nucleotide sequence ID" value="NZ_JAEKPD010000009.1"/>
</dbReference>
<sequence length="231" mass="24074">MILQPRFRDTARTALGLVVLSAEETLERVARAAIPPDTDLFVSRVPSGTWVTPDTLAAMEADLPAAASLFPAGRKLDAVGYACTSGAARIGPARVAEILKAATGCPRVTDPLSALITACRARKLTRLGIVSPYTEDVSDFLRRRLSDAGIATPAFASFDTAEETKVARITPDAIAEGAIALAGSARIDAVFLSCTNLDTADARPQVTRATGLPCLCSNSVLLDHLLALGAG</sequence>
<evidence type="ECO:0000313" key="1">
    <source>
        <dbReference type="EMBL" id="MBJ3763305.1"/>
    </source>
</evidence>
<accession>A0A934MD98</accession>
<gene>
    <name evidence="1" type="ORF">ILP92_11155</name>
</gene>
<dbReference type="Pfam" id="PF17645">
    <property type="entry name" value="Amdase"/>
    <property type="match status" value="1"/>
</dbReference>
<dbReference type="AlphaFoldDB" id="A0A934MD98"/>
<dbReference type="InterPro" id="IPR026286">
    <property type="entry name" value="MaiA/AMDase"/>
</dbReference>
<proteinExistence type="predicted"/>
<dbReference type="PIRSF" id="PIRSF015736">
    <property type="entry name" value="MI"/>
    <property type="match status" value="1"/>
</dbReference>
<protein>
    <submittedName>
        <fullName evidence="1">Asp/Glu racemase</fullName>
    </submittedName>
</protein>
<keyword evidence="2" id="KW-1185">Reference proteome</keyword>
<dbReference type="Proteomes" id="UP000642488">
    <property type="component" value="Unassembled WGS sequence"/>
</dbReference>
<name>A0A934MD98_9RHOB</name>
<dbReference type="InterPro" id="IPR053714">
    <property type="entry name" value="Iso_Racemase_Enz_sf"/>
</dbReference>
<reference evidence="1" key="1">
    <citation type="submission" date="2020-12" db="EMBL/GenBank/DDBJ databases">
        <title>Bacterial taxonomy.</title>
        <authorList>
            <person name="Pan X."/>
        </authorList>
    </citation>
    <scope>NUCLEOTIDE SEQUENCE</scope>
    <source>
        <strain evidence="1">KCTC 52957</strain>
    </source>
</reference>
<dbReference type="Gene3D" id="3.40.50.12500">
    <property type="match status" value="1"/>
</dbReference>
<comment type="caution">
    <text evidence="1">The sequence shown here is derived from an EMBL/GenBank/DDBJ whole genome shotgun (WGS) entry which is preliminary data.</text>
</comment>
<evidence type="ECO:0000313" key="2">
    <source>
        <dbReference type="Proteomes" id="UP000642488"/>
    </source>
</evidence>
<dbReference type="PANTHER" id="PTHR40267">
    <property type="entry name" value="BLR3294 PROTEIN"/>
    <property type="match status" value="1"/>
</dbReference>
<dbReference type="EMBL" id="JAEKPD010000009">
    <property type="protein sequence ID" value="MBJ3763305.1"/>
    <property type="molecule type" value="Genomic_DNA"/>
</dbReference>
<dbReference type="PANTHER" id="PTHR40267:SF1">
    <property type="entry name" value="BLR3294 PROTEIN"/>
    <property type="match status" value="1"/>
</dbReference>